<accession>A0AAW6KCN8</accession>
<dbReference type="PANTHER" id="PTHR38074:SF1">
    <property type="entry name" value="ALTERED INHERITANCE OF MITOCHONDRIA PROTEIN 24, MITOCHONDRIAL"/>
    <property type="match status" value="1"/>
</dbReference>
<reference evidence="1" key="1">
    <citation type="submission" date="2022-12" db="EMBL/GenBank/DDBJ databases">
        <title>Draft Genome Sequences of Bacillus licheniformis and Bacillus paralicheniformis strains isolated from Irish skim milk powders.</title>
        <authorList>
            <person name="Lourenco A."/>
            <person name="Li F."/>
            <person name="Geraldine D."/>
            <person name="Tobin J.T."/>
            <person name="Butler F."/>
            <person name="Jordan K."/>
            <person name="Obrien T."/>
        </authorList>
    </citation>
    <scope>NUCLEOTIDE SEQUENCE</scope>
    <source>
        <strain evidence="1">3370</strain>
    </source>
</reference>
<dbReference type="Proteomes" id="UP001216709">
    <property type="component" value="Unassembled WGS sequence"/>
</dbReference>
<organism evidence="1 2">
    <name type="scientific">Bacillus paralicheniformis</name>
    <dbReference type="NCBI Taxonomy" id="1648923"/>
    <lineage>
        <taxon>Bacteria</taxon>
        <taxon>Bacillati</taxon>
        <taxon>Bacillota</taxon>
        <taxon>Bacilli</taxon>
        <taxon>Bacillales</taxon>
        <taxon>Bacillaceae</taxon>
        <taxon>Bacillus</taxon>
    </lineage>
</organism>
<dbReference type="PANTHER" id="PTHR38074">
    <property type="entry name" value="ALTERED INHERITANCE OF MITOCHONDRIA PROTEIN 24, MITOCHONDRIAL"/>
    <property type="match status" value="1"/>
</dbReference>
<dbReference type="InterPro" id="IPR016031">
    <property type="entry name" value="Trp_RNA-bd_attenuator-like_dom"/>
</dbReference>
<dbReference type="AlphaFoldDB" id="A0AAW6KCN8"/>
<protein>
    <submittedName>
        <fullName evidence="1">AIM24 family protein</fullName>
    </submittedName>
</protein>
<evidence type="ECO:0000313" key="2">
    <source>
        <dbReference type="Proteomes" id="UP001216709"/>
    </source>
</evidence>
<dbReference type="InterPro" id="IPR036983">
    <property type="entry name" value="AIM24_sf"/>
</dbReference>
<name>A0AAW6KCN8_9BACI</name>
<dbReference type="Pfam" id="PF01987">
    <property type="entry name" value="AIM24"/>
    <property type="match status" value="1"/>
</dbReference>
<dbReference type="RefSeq" id="WP_145646124.1">
    <property type="nucleotide sequence ID" value="NZ_AP025342.1"/>
</dbReference>
<dbReference type="SUPFAM" id="SSF51219">
    <property type="entry name" value="TRAP-like"/>
    <property type="match status" value="1"/>
</dbReference>
<dbReference type="EMBL" id="JARAFO010000018">
    <property type="protein sequence ID" value="MDE1452319.1"/>
    <property type="molecule type" value="Genomic_DNA"/>
</dbReference>
<comment type="caution">
    <text evidence="1">The sequence shown here is derived from an EMBL/GenBank/DDBJ whole genome shotgun (WGS) entry which is preliminary data.</text>
</comment>
<proteinExistence type="predicted"/>
<dbReference type="Gene3D" id="3.60.160.10">
    <property type="entry name" value="Mitochondrial biogenesis AIM24"/>
    <property type="match status" value="1"/>
</dbReference>
<evidence type="ECO:0000313" key="1">
    <source>
        <dbReference type="EMBL" id="MDE1452319.1"/>
    </source>
</evidence>
<gene>
    <name evidence="1" type="ORF">PVN32_09065</name>
</gene>
<sequence>MNRYSVDEFVSKTQQEDKGEGLFEMETPRLLEVNLDGKVWAKAGSMVSYRGRVKFKREGVFEHGIGRMVKKVFSGEGAALMKAEGNGKVYLADQGKKISILNLKEDSIFVNGHDLLAFEPSIDWDIKLMKRISGMLAGGLFNIKLEGTGMAAITSHYEPLTLIVTPESPVYTDPNATVAWSGSLQPEFVTDVSFKTFIGRGSGESIQMKFSGNGFVVVQPFEEVYYSES</sequence>
<dbReference type="InterPro" id="IPR002838">
    <property type="entry name" value="AIM24"/>
</dbReference>